<dbReference type="Proteomes" id="UP000004295">
    <property type="component" value="Unassembled WGS sequence"/>
</dbReference>
<feature type="domain" description="Nucleoside transporter/FeoB GTPase Gate" evidence="2">
    <location>
        <begin position="60"/>
        <end position="170"/>
    </location>
</feature>
<dbReference type="EMBL" id="ACNN01000007">
    <property type="protein sequence ID" value="EEN83461.1"/>
    <property type="molecule type" value="Genomic_DNA"/>
</dbReference>
<organism evidence="3 4">
    <name type="scientific">Porphyromonas endodontalis (strain ATCC 35406 / DSM 24491 / JCM 8526 / CCUG 16442 / BCRC 14492 / NCTC 13058 / HG 370)</name>
    <name type="common">Bacteroides endodontalis</name>
    <dbReference type="NCBI Taxonomy" id="553175"/>
    <lineage>
        <taxon>Bacteria</taxon>
        <taxon>Pseudomonadati</taxon>
        <taxon>Bacteroidota</taxon>
        <taxon>Bacteroidia</taxon>
        <taxon>Bacteroidales</taxon>
        <taxon>Porphyromonadaceae</taxon>
        <taxon>Porphyromonas</taxon>
    </lineage>
</organism>
<dbReference type="InterPro" id="IPR052549">
    <property type="entry name" value="SpmB"/>
</dbReference>
<dbReference type="eggNOG" id="COG0700">
    <property type="taxonomic scope" value="Bacteria"/>
</dbReference>
<dbReference type="InterPro" id="IPR011642">
    <property type="entry name" value="Gate_dom"/>
</dbReference>
<keyword evidence="1" id="KW-0472">Membrane</keyword>
<feature type="transmembrane region" description="Helical" evidence="1">
    <location>
        <begin position="209"/>
        <end position="231"/>
    </location>
</feature>
<gene>
    <name evidence="3" type="ORF">POREN0001_0565</name>
</gene>
<comment type="caution">
    <text evidence="3">The sequence shown here is derived from an EMBL/GenBank/DDBJ whole genome shotgun (WGS) entry which is preliminary data.</text>
</comment>
<name>C3J8P6_POREA</name>
<evidence type="ECO:0000313" key="4">
    <source>
        <dbReference type="Proteomes" id="UP000004295"/>
    </source>
</evidence>
<feature type="transmembrane region" description="Helical" evidence="1">
    <location>
        <begin position="398"/>
        <end position="418"/>
    </location>
</feature>
<evidence type="ECO:0000313" key="3">
    <source>
        <dbReference type="EMBL" id="EEN83461.1"/>
    </source>
</evidence>
<evidence type="ECO:0000256" key="1">
    <source>
        <dbReference type="SAM" id="Phobius"/>
    </source>
</evidence>
<dbReference type="InterPro" id="IPR011415">
    <property type="entry name" value="SpmA_SpmB"/>
</dbReference>
<proteinExistence type="predicted"/>
<feature type="transmembrane region" description="Helical" evidence="1">
    <location>
        <begin position="182"/>
        <end position="203"/>
    </location>
</feature>
<dbReference type="STRING" id="553175.POREN0001_0565"/>
<dbReference type="PANTHER" id="PTHR35793">
    <property type="entry name" value="INNER MEMBRANE PROTEIN YJIG"/>
    <property type="match status" value="1"/>
</dbReference>
<dbReference type="RefSeq" id="WP_004332573.1">
    <property type="nucleotide sequence ID" value="NZ_ACNN01000007.1"/>
</dbReference>
<dbReference type="eggNOG" id="COG2715">
    <property type="taxonomic scope" value="Bacteria"/>
</dbReference>
<feature type="transmembrane region" description="Helical" evidence="1">
    <location>
        <begin position="149"/>
        <end position="170"/>
    </location>
</feature>
<keyword evidence="4" id="KW-1185">Reference proteome</keyword>
<keyword evidence="1" id="KW-0812">Transmembrane</keyword>
<feature type="transmembrane region" description="Helical" evidence="1">
    <location>
        <begin position="243"/>
        <end position="268"/>
    </location>
</feature>
<sequence>MRLKQKRAIGPLDFLFVAFFASALLAGVVRCVFQGDLTIFNTILQATFQSAQTAFEIALALTGVLCFWMGLMSVGEKSGLIPRMAKGISPLLRTLFPSIPQGDPAMGKIFMSISANLLGLDNAATPLGLETMKRLQELNKEPDRASDAMIMFLAINASGLTLIPTSIMAFRMQAGASNPADVFFPILLATLVSTIVAILLVGARQRIKLWQAPLLLFFGGIALLIALIVLLKQQLSPEMFGTCTTLAASLLLLTTIVLFLISGVRAHIKIFETFVEGAKGGFTTAVNIIPYLVAMLVGVAVFRASGALDYIIEALRRLVLLLGADSEWVEALPTMLVKPLSGSGSRALMVDAMQTYGADSLVGRIASIVQGSTDTTLYIVAVYYGAVKVKQTRYTIGYSLLADAAGIIASVFIGYLFFA</sequence>
<dbReference type="AlphaFoldDB" id="C3J8P6"/>
<reference evidence="3 4" key="1">
    <citation type="submission" date="2009-04" db="EMBL/GenBank/DDBJ databases">
        <authorList>
            <person name="Sebastian Y."/>
            <person name="Madupu R."/>
            <person name="Durkin A.S."/>
            <person name="Torralba M."/>
            <person name="Methe B."/>
            <person name="Sutton G.G."/>
            <person name="Strausberg R.L."/>
            <person name="Nelson K.E."/>
        </authorList>
    </citation>
    <scope>NUCLEOTIDE SEQUENCE [LARGE SCALE GENOMIC DNA]</scope>
    <source>
        <strain evidence="4">ATCC 35406 / BCRC 14492 / JCM 8526 / NCTC 13058 / HG 370</strain>
    </source>
</reference>
<feature type="transmembrane region" description="Helical" evidence="1">
    <location>
        <begin position="288"/>
        <end position="312"/>
    </location>
</feature>
<dbReference type="GO" id="GO:0005886">
    <property type="term" value="C:plasma membrane"/>
    <property type="evidence" value="ECO:0007669"/>
    <property type="project" value="TreeGrafter"/>
</dbReference>
<feature type="domain" description="Nucleoside transporter/FeoB GTPase Gate" evidence="2">
    <location>
        <begin position="286"/>
        <end position="388"/>
    </location>
</feature>
<keyword evidence="1" id="KW-1133">Transmembrane helix</keyword>
<dbReference type="PANTHER" id="PTHR35793:SF2">
    <property type="entry name" value="INNER MEMBRANE PROTEIN YJIG"/>
    <property type="match status" value="1"/>
</dbReference>
<dbReference type="Pfam" id="PF07670">
    <property type="entry name" value="Gate"/>
    <property type="match status" value="2"/>
</dbReference>
<evidence type="ECO:0000259" key="2">
    <source>
        <dbReference type="Pfam" id="PF07670"/>
    </source>
</evidence>
<dbReference type="GeneID" id="93364974"/>
<dbReference type="PIRSF" id="PIRSF036542">
    <property type="entry name" value="SpmA_SpmB"/>
    <property type="match status" value="1"/>
</dbReference>
<feature type="transmembrane region" description="Helical" evidence="1">
    <location>
        <begin position="54"/>
        <end position="74"/>
    </location>
</feature>
<accession>C3J8P6</accession>
<protein>
    <submittedName>
        <fullName evidence="3">Transporter gate domain protein</fullName>
    </submittedName>
</protein>